<sequence>MIIPLDPPKAFYDLFEPFPSIPPPIPSTPSKFSTIPRGLFSPTTSQLLFHIGPPITPTNPLPKRPVTNKRAARKPVEECQRSHTPSSRVLIDFSSNRLTEQTDLKKNLREDPWAPRKQLEAEKEALDVEDNIQEVLDISLTDPSRSTSQVQATSHVLKLKLTRSLSKLCGTFAPSPLFHTALKEIASDAGINDHYPWYDYTQNLDDVFTKALEILFKPYDDMEHVPRYHHRNMNEQKLVGKYTPPDILWVLVQTADQPILDSLYRIIKKGLDRASNTERGIVLILLLKKVQETRWRKFKGWKSFAESVGLMYVQNGCVIDDSMGMTKVSADDIRLLIGVGGYRKRRREDYELEMDEETGRNKRKRLGSQGNAISFGI</sequence>
<name>A0AAX4K9X1_9TREE</name>
<reference evidence="2 3" key="1">
    <citation type="submission" date="2024-01" db="EMBL/GenBank/DDBJ databases">
        <title>Comparative genomics of Cryptococcus and Kwoniella reveals pathogenesis evolution and contrasting modes of karyotype evolution via chromosome fusion or intercentromeric recombination.</title>
        <authorList>
            <person name="Coelho M.A."/>
            <person name="David-Palma M."/>
            <person name="Shea T."/>
            <person name="Bowers K."/>
            <person name="McGinley-Smith S."/>
            <person name="Mohammad A.W."/>
            <person name="Gnirke A."/>
            <person name="Yurkov A.M."/>
            <person name="Nowrousian M."/>
            <person name="Sun S."/>
            <person name="Cuomo C.A."/>
            <person name="Heitman J."/>
        </authorList>
    </citation>
    <scope>NUCLEOTIDE SEQUENCE [LARGE SCALE GENOMIC DNA]</scope>
    <source>
        <strain evidence="2 3">PYCC6329</strain>
    </source>
</reference>
<dbReference type="GeneID" id="91099811"/>
<feature type="region of interest" description="Disordered" evidence="1">
    <location>
        <begin position="52"/>
        <end position="81"/>
    </location>
</feature>
<keyword evidence="3" id="KW-1185">Reference proteome</keyword>
<feature type="compositionally biased region" description="Polar residues" evidence="1">
    <location>
        <begin position="368"/>
        <end position="377"/>
    </location>
</feature>
<proteinExistence type="predicted"/>
<organism evidence="2 3">
    <name type="scientific">Kwoniella europaea PYCC6329</name>
    <dbReference type="NCBI Taxonomy" id="1423913"/>
    <lineage>
        <taxon>Eukaryota</taxon>
        <taxon>Fungi</taxon>
        <taxon>Dikarya</taxon>
        <taxon>Basidiomycota</taxon>
        <taxon>Agaricomycotina</taxon>
        <taxon>Tremellomycetes</taxon>
        <taxon>Tremellales</taxon>
        <taxon>Cryptococcaceae</taxon>
        <taxon>Kwoniella</taxon>
    </lineage>
</organism>
<dbReference type="RefSeq" id="XP_066080931.1">
    <property type="nucleotide sequence ID" value="XM_066224834.1"/>
</dbReference>
<dbReference type="EMBL" id="CP144089">
    <property type="protein sequence ID" value="WWD02964.1"/>
    <property type="molecule type" value="Genomic_DNA"/>
</dbReference>
<dbReference type="KEGG" id="ker:91099811"/>
<accession>A0AAX4K9X1</accession>
<dbReference type="Proteomes" id="UP001358614">
    <property type="component" value="Chromosome 1"/>
</dbReference>
<feature type="region of interest" description="Disordered" evidence="1">
    <location>
        <begin position="355"/>
        <end position="377"/>
    </location>
</feature>
<evidence type="ECO:0000313" key="3">
    <source>
        <dbReference type="Proteomes" id="UP001358614"/>
    </source>
</evidence>
<evidence type="ECO:0000313" key="2">
    <source>
        <dbReference type="EMBL" id="WWD02964.1"/>
    </source>
</evidence>
<feature type="compositionally biased region" description="Pro residues" evidence="1">
    <location>
        <begin position="54"/>
        <end position="63"/>
    </location>
</feature>
<evidence type="ECO:0000256" key="1">
    <source>
        <dbReference type="SAM" id="MobiDB-lite"/>
    </source>
</evidence>
<protein>
    <submittedName>
        <fullName evidence="2">Uncharacterized protein</fullName>
    </submittedName>
</protein>
<gene>
    <name evidence="2" type="ORF">V865_001007</name>
</gene>
<dbReference type="AlphaFoldDB" id="A0AAX4K9X1"/>